<dbReference type="PROSITE" id="PS00018">
    <property type="entry name" value="EF_HAND_1"/>
    <property type="match status" value="1"/>
</dbReference>
<feature type="domain" description="Dockerin" evidence="2">
    <location>
        <begin position="515"/>
        <end position="582"/>
    </location>
</feature>
<dbReference type="AlphaFoldDB" id="A0A1H7MU67"/>
<feature type="chain" id="PRO_5010329184" evidence="1">
    <location>
        <begin position="28"/>
        <end position="582"/>
    </location>
</feature>
<proteinExistence type="predicted"/>
<dbReference type="CDD" id="cd14256">
    <property type="entry name" value="Dockerin_I"/>
    <property type="match status" value="1"/>
</dbReference>
<dbReference type="InterPro" id="IPR053139">
    <property type="entry name" value="Surface_bspA-like"/>
</dbReference>
<dbReference type="InterPro" id="IPR002105">
    <property type="entry name" value="Dockerin_1_rpt"/>
</dbReference>
<dbReference type="Gene3D" id="3.80.10.10">
    <property type="entry name" value="Ribonuclease Inhibitor"/>
    <property type="match status" value="2"/>
</dbReference>
<dbReference type="PANTHER" id="PTHR45661">
    <property type="entry name" value="SURFACE ANTIGEN"/>
    <property type="match status" value="1"/>
</dbReference>
<dbReference type="InterPro" id="IPR016134">
    <property type="entry name" value="Dockerin_dom"/>
</dbReference>
<dbReference type="InterPro" id="IPR036439">
    <property type="entry name" value="Dockerin_dom_sf"/>
</dbReference>
<dbReference type="SUPFAM" id="SSF52058">
    <property type="entry name" value="L domain-like"/>
    <property type="match status" value="1"/>
</dbReference>
<evidence type="ECO:0000313" key="3">
    <source>
        <dbReference type="EMBL" id="SEL14225.1"/>
    </source>
</evidence>
<dbReference type="PROSITE" id="PS51766">
    <property type="entry name" value="DOCKERIN"/>
    <property type="match status" value="1"/>
</dbReference>
<dbReference type="Proteomes" id="UP000186015">
    <property type="component" value="Unassembled WGS sequence"/>
</dbReference>
<dbReference type="InterPro" id="IPR032675">
    <property type="entry name" value="LRR_dom_sf"/>
</dbReference>
<accession>A0A1H7MU67</accession>
<evidence type="ECO:0000256" key="1">
    <source>
        <dbReference type="SAM" id="SignalP"/>
    </source>
</evidence>
<dbReference type="InterPro" id="IPR018247">
    <property type="entry name" value="EF_Hand_1_Ca_BS"/>
</dbReference>
<dbReference type="InterPro" id="IPR026906">
    <property type="entry name" value="LRR_5"/>
</dbReference>
<organism evidence="3 4">
    <name type="scientific">Ruminococcus albus</name>
    <dbReference type="NCBI Taxonomy" id="1264"/>
    <lineage>
        <taxon>Bacteria</taxon>
        <taxon>Bacillati</taxon>
        <taxon>Bacillota</taxon>
        <taxon>Clostridia</taxon>
        <taxon>Eubacteriales</taxon>
        <taxon>Oscillospiraceae</taxon>
        <taxon>Ruminococcus</taxon>
    </lineage>
</organism>
<dbReference type="OrthoDB" id="1815101at2"/>
<dbReference type="GO" id="GO:0000272">
    <property type="term" value="P:polysaccharide catabolic process"/>
    <property type="evidence" value="ECO:0007669"/>
    <property type="project" value="InterPro"/>
</dbReference>
<protein>
    <submittedName>
        <fullName evidence="3">Leucine rich repeat-containing protein</fullName>
    </submittedName>
</protein>
<dbReference type="RefSeq" id="WP_074834434.1">
    <property type="nucleotide sequence ID" value="NZ_FOAT01000012.1"/>
</dbReference>
<dbReference type="GO" id="GO:0004553">
    <property type="term" value="F:hydrolase activity, hydrolyzing O-glycosyl compounds"/>
    <property type="evidence" value="ECO:0007669"/>
    <property type="project" value="InterPro"/>
</dbReference>
<keyword evidence="1" id="KW-0732">Signal</keyword>
<sequence length="582" mass="63947">MKFKKTISGLASALMLSTNLMNITTYADISETKQWGNNASYVIDYDTATVTITGHGKLLNTDAAGNYDSPFKGDTFIEKVVISEGITSLCNNAFNGCANLKEVDLPDSLEFIGRNAFTGTELFNSQIKEKSNELIMVDNWVVDFSKKGEDITELVIPDGCVGIGTEAFKKLIVGIDLFYRTKSIENIVFPNTLKYINYGAFNEAEMKLTSLELPTENDLYIDDYAFSNAFSDNVNDTVKALDIDIPGNVKGIGAFAFSGNKRLQGVTLNDGLRTLSHNAFDGCSISEQVVIPDSLERLGNGAFKNTPFEKQFDSSAEKALYLGNWLYKINGNNPSYIGIREGTLGIADSPGIPVTAEFKLPSTLKYIGSNAFAGQKKDKILLPESLEAIYPSAFENSGIKTVNFPNGLKYIGSKAFKGCKGLTKVIIPENVKFIGDGAFSGLVNHKEKSTVIIYSKDCEIEQIEYVNIYAMAYALDFKYILGYKGSTAEAYSNKYAYINPYSYILNEDTDSRVFKPLMIGDVNTDSVINVTDITKVAAHIKGKKLLDYYAQKFADVNNDGKINVTDITKIAAHIKGKKLLTE</sequence>
<reference evidence="3 4" key="1">
    <citation type="submission" date="2016-10" db="EMBL/GenBank/DDBJ databases">
        <authorList>
            <person name="de Groot N.N."/>
        </authorList>
    </citation>
    <scope>NUCLEOTIDE SEQUENCE [LARGE SCALE GENOMIC DNA]</scope>
    <source>
        <strain evidence="3 4">KH2T6</strain>
    </source>
</reference>
<dbReference type="Pfam" id="PF13306">
    <property type="entry name" value="LRR_5"/>
    <property type="match status" value="4"/>
</dbReference>
<gene>
    <name evidence="3" type="ORF">SAMN05216469_112133</name>
</gene>
<feature type="signal peptide" evidence="1">
    <location>
        <begin position="1"/>
        <end position="27"/>
    </location>
</feature>
<dbReference type="Pfam" id="PF00404">
    <property type="entry name" value="Dockerin_1"/>
    <property type="match status" value="1"/>
</dbReference>
<dbReference type="SUPFAM" id="SSF63446">
    <property type="entry name" value="Type I dockerin domain"/>
    <property type="match status" value="1"/>
</dbReference>
<dbReference type="Gene3D" id="1.10.1330.10">
    <property type="entry name" value="Dockerin domain"/>
    <property type="match status" value="1"/>
</dbReference>
<dbReference type="EMBL" id="FOAT01000012">
    <property type="protein sequence ID" value="SEL14225.1"/>
    <property type="molecule type" value="Genomic_DNA"/>
</dbReference>
<evidence type="ECO:0000313" key="4">
    <source>
        <dbReference type="Proteomes" id="UP000186015"/>
    </source>
</evidence>
<dbReference type="PANTHER" id="PTHR45661:SF3">
    <property type="entry name" value="IG-LIKE DOMAIN-CONTAINING PROTEIN"/>
    <property type="match status" value="1"/>
</dbReference>
<name>A0A1H7MU67_RUMAL</name>
<evidence type="ECO:0000259" key="2">
    <source>
        <dbReference type="PROSITE" id="PS51766"/>
    </source>
</evidence>